<dbReference type="FunCoup" id="A0A6J2YH22">
    <property type="interactions" value="73"/>
</dbReference>
<evidence type="ECO:0000256" key="3">
    <source>
        <dbReference type="ARBA" id="ARBA00004186"/>
    </source>
</evidence>
<evidence type="ECO:0000256" key="11">
    <source>
        <dbReference type="SAM" id="MobiDB-lite"/>
    </source>
</evidence>
<sequence length="98" mass="9914">MTSTGVNVGFSADKNSSRVLRPPGGGHTDIFGAPDPPVKKDTGRNASSILEGTNSQVAAPSPKKEAAPQPPQKAEPPAADAAPARTRVPPGGFSSGLW</sequence>
<evidence type="ECO:0000256" key="2">
    <source>
        <dbReference type="ARBA" id="ARBA00004123"/>
    </source>
</evidence>
<dbReference type="KEGG" id="soy:115887314"/>
<evidence type="ECO:0000313" key="13">
    <source>
        <dbReference type="RefSeq" id="XP_030762576.1"/>
    </source>
</evidence>
<feature type="compositionally biased region" description="Polar residues" evidence="11">
    <location>
        <begin position="44"/>
        <end position="57"/>
    </location>
</feature>
<dbReference type="GO" id="GO:0005634">
    <property type="term" value="C:nucleus"/>
    <property type="evidence" value="ECO:0007669"/>
    <property type="project" value="UniProtKB-SubCell"/>
</dbReference>
<comment type="similarity">
    <text evidence="4">Belongs to the MAP Jupiter family.</text>
</comment>
<dbReference type="OrthoDB" id="10071234at2759"/>
<keyword evidence="12" id="KW-1185">Reference proteome</keyword>
<dbReference type="AlphaFoldDB" id="A0A6J2YH22"/>
<dbReference type="InterPro" id="IPR033335">
    <property type="entry name" value="JUPITER"/>
</dbReference>
<evidence type="ECO:0000256" key="1">
    <source>
        <dbReference type="ARBA" id="ARBA00003805"/>
    </source>
</evidence>
<dbReference type="GO" id="GO:0005874">
    <property type="term" value="C:microtubule"/>
    <property type="evidence" value="ECO:0007669"/>
    <property type="project" value="UniProtKB-KW"/>
</dbReference>
<comment type="function">
    <text evidence="1">Binds to all microtubule populations.</text>
</comment>
<keyword evidence="7" id="KW-0597">Phosphoprotein</keyword>
<evidence type="ECO:0000256" key="7">
    <source>
        <dbReference type="ARBA" id="ARBA00022553"/>
    </source>
</evidence>
<keyword evidence="9" id="KW-0206">Cytoskeleton</keyword>
<feature type="region of interest" description="Disordered" evidence="11">
    <location>
        <begin position="1"/>
        <end position="98"/>
    </location>
</feature>
<evidence type="ECO:0000313" key="12">
    <source>
        <dbReference type="Proteomes" id="UP000504635"/>
    </source>
</evidence>
<accession>A0A6J2YH22</accession>
<keyword evidence="6" id="KW-0963">Cytoplasm</keyword>
<comment type="subcellular location">
    <subcellularLocation>
        <location evidence="3">Cytoplasm</location>
        <location evidence="3">Cytoskeleton</location>
        <location evidence="3">Spindle</location>
    </subcellularLocation>
    <subcellularLocation>
        <location evidence="2">Nucleus</location>
    </subcellularLocation>
</comment>
<evidence type="ECO:0000256" key="4">
    <source>
        <dbReference type="ARBA" id="ARBA00005344"/>
    </source>
</evidence>
<protein>
    <recommendedName>
        <fullName evidence="5">Microtubule-associated protein Jupiter</fullName>
    </recommendedName>
</protein>
<keyword evidence="10" id="KW-0539">Nucleus</keyword>
<feature type="compositionally biased region" description="Low complexity" evidence="11">
    <location>
        <begin position="75"/>
        <end position="84"/>
    </location>
</feature>
<dbReference type="Proteomes" id="UP000504635">
    <property type="component" value="Unplaced"/>
</dbReference>
<evidence type="ECO:0000256" key="5">
    <source>
        <dbReference type="ARBA" id="ARBA00021471"/>
    </source>
</evidence>
<evidence type="ECO:0000256" key="6">
    <source>
        <dbReference type="ARBA" id="ARBA00022490"/>
    </source>
</evidence>
<organism evidence="12 13">
    <name type="scientific">Sitophilus oryzae</name>
    <name type="common">Rice weevil</name>
    <name type="synonym">Curculio oryzae</name>
    <dbReference type="NCBI Taxonomy" id="7048"/>
    <lineage>
        <taxon>Eukaryota</taxon>
        <taxon>Metazoa</taxon>
        <taxon>Ecdysozoa</taxon>
        <taxon>Arthropoda</taxon>
        <taxon>Hexapoda</taxon>
        <taxon>Insecta</taxon>
        <taxon>Pterygota</taxon>
        <taxon>Neoptera</taxon>
        <taxon>Endopterygota</taxon>
        <taxon>Coleoptera</taxon>
        <taxon>Polyphaga</taxon>
        <taxon>Cucujiformia</taxon>
        <taxon>Curculionidae</taxon>
        <taxon>Dryophthorinae</taxon>
        <taxon>Sitophilus</taxon>
    </lineage>
</organism>
<dbReference type="PANTHER" id="PTHR34930">
    <property type="entry name" value="GEO05313P1"/>
    <property type="match status" value="1"/>
</dbReference>
<proteinExistence type="inferred from homology"/>
<evidence type="ECO:0000256" key="10">
    <source>
        <dbReference type="ARBA" id="ARBA00023242"/>
    </source>
</evidence>
<name>A0A6J2YH22_SITOR</name>
<dbReference type="GeneID" id="115887314"/>
<dbReference type="PANTHER" id="PTHR34930:SF2">
    <property type="entry name" value="MICROTUBULE-ASSOCIATED PROTEIN JUPITER"/>
    <property type="match status" value="1"/>
</dbReference>
<evidence type="ECO:0000256" key="9">
    <source>
        <dbReference type="ARBA" id="ARBA00023212"/>
    </source>
</evidence>
<gene>
    <name evidence="13" type="primary">LOC115887314</name>
</gene>
<dbReference type="InParanoid" id="A0A6J2YH22"/>
<evidence type="ECO:0000256" key="8">
    <source>
        <dbReference type="ARBA" id="ARBA00022701"/>
    </source>
</evidence>
<dbReference type="GO" id="GO:0005819">
    <property type="term" value="C:spindle"/>
    <property type="evidence" value="ECO:0007669"/>
    <property type="project" value="UniProtKB-SubCell"/>
</dbReference>
<reference evidence="13" key="1">
    <citation type="submission" date="2025-08" db="UniProtKB">
        <authorList>
            <consortium name="RefSeq"/>
        </authorList>
    </citation>
    <scope>IDENTIFICATION</scope>
    <source>
        <tissue evidence="13">Gonads</tissue>
    </source>
</reference>
<keyword evidence="8" id="KW-0493">Microtubule</keyword>
<dbReference type="RefSeq" id="XP_030762576.1">
    <property type="nucleotide sequence ID" value="XM_030906716.1"/>
</dbReference>